<dbReference type="AlphaFoldDB" id="K5VY28"/>
<dbReference type="RefSeq" id="XP_007394325.1">
    <property type="nucleotide sequence ID" value="XM_007394263.1"/>
</dbReference>
<proteinExistence type="predicted"/>
<name>K5VY28_PHACS</name>
<keyword evidence="2" id="KW-1185">Reference proteome</keyword>
<reference evidence="1 2" key="1">
    <citation type="journal article" date="2012" name="BMC Genomics">
        <title>Comparative genomics of the white-rot fungi, Phanerochaete carnosa and P. chrysosporium, to elucidate the genetic basis of the distinct wood types they colonize.</title>
        <authorList>
            <person name="Suzuki H."/>
            <person name="MacDonald J."/>
            <person name="Syed K."/>
            <person name="Salamov A."/>
            <person name="Hori C."/>
            <person name="Aerts A."/>
            <person name="Henrissat B."/>
            <person name="Wiebenga A."/>
            <person name="vanKuyk P.A."/>
            <person name="Barry K."/>
            <person name="Lindquist E."/>
            <person name="LaButti K."/>
            <person name="Lapidus A."/>
            <person name="Lucas S."/>
            <person name="Coutinho P."/>
            <person name="Gong Y."/>
            <person name="Samejima M."/>
            <person name="Mahadevan R."/>
            <person name="Abou-Zaid M."/>
            <person name="de Vries R.P."/>
            <person name="Igarashi K."/>
            <person name="Yadav J.S."/>
            <person name="Grigoriev I.V."/>
            <person name="Master E.R."/>
        </authorList>
    </citation>
    <scope>NUCLEOTIDE SEQUENCE [LARGE SCALE GENOMIC DNA]</scope>
    <source>
        <strain evidence="1 2">HHB-10118-sp</strain>
    </source>
</reference>
<sequence>MVSRVWAKICRPNLFNIVLVRTTTQLRRLQVIFKAADPVHSPPIVVIGAERAPLHSVQVPSLALALSSLGRNLQQVESLEWAKPRSLADRVQEAPPRFETAVSALLRPLRRLDSLQISHVEFKSLRQLLCIIRAHPQIAHIDLTCISVLQGFERSYWPPSVVLNELNIFTMVDCRIPVRTLPTFLSLAFRGRLDSSTTSRGLRTFGDAIFDPDPDDLNALGEIARVIIELHALMSDANDRGQCTIWLDKPSPENKGCLLKVKLSDYTIEIFMDRDGEATISNFYDLDRVVVSFKRGYSKSAEELAQTLAFLDHSLCALSSPADSPHTFDCHVSLETKLYQAINATFPDVKPFLSAEERIELMDLDSGTADSNSNAGFDSEGVDFNFEH</sequence>
<evidence type="ECO:0000313" key="2">
    <source>
        <dbReference type="Proteomes" id="UP000008370"/>
    </source>
</evidence>
<gene>
    <name evidence="1" type="ORF">PHACADRAFT_207706</name>
</gene>
<dbReference type="HOGENOM" id="CLU_711954_0_0_1"/>
<organism evidence="1 2">
    <name type="scientific">Phanerochaete carnosa (strain HHB-10118-sp)</name>
    <name type="common">White-rot fungus</name>
    <name type="synonym">Peniophora carnosa</name>
    <dbReference type="NCBI Taxonomy" id="650164"/>
    <lineage>
        <taxon>Eukaryota</taxon>
        <taxon>Fungi</taxon>
        <taxon>Dikarya</taxon>
        <taxon>Basidiomycota</taxon>
        <taxon>Agaricomycotina</taxon>
        <taxon>Agaricomycetes</taxon>
        <taxon>Polyporales</taxon>
        <taxon>Phanerochaetaceae</taxon>
        <taxon>Phanerochaete</taxon>
    </lineage>
</organism>
<dbReference type="EMBL" id="JH930471">
    <property type="protein sequence ID" value="EKM56478.1"/>
    <property type="molecule type" value="Genomic_DNA"/>
</dbReference>
<dbReference type="OrthoDB" id="10549018at2759"/>
<dbReference type="GeneID" id="18912654"/>
<accession>K5VY28</accession>
<dbReference type="KEGG" id="pco:PHACADRAFT_207706"/>
<dbReference type="Proteomes" id="UP000008370">
    <property type="component" value="Unassembled WGS sequence"/>
</dbReference>
<evidence type="ECO:0000313" key="1">
    <source>
        <dbReference type="EMBL" id="EKM56478.1"/>
    </source>
</evidence>
<protein>
    <submittedName>
        <fullName evidence="1">Uncharacterized protein</fullName>
    </submittedName>
</protein>
<dbReference type="InParanoid" id="K5VY28"/>